<evidence type="ECO:0000256" key="2">
    <source>
        <dbReference type="ARBA" id="ARBA00022704"/>
    </source>
</evidence>
<dbReference type="Gene3D" id="2.60.40.2020">
    <property type="match status" value="1"/>
</dbReference>
<keyword evidence="1 4" id="KW-0646">Protease inhibitor</keyword>
<dbReference type="RefSeq" id="WP_377378917.1">
    <property type="nucleotide sequence ID" value="NZ_JBHSSW010000012.1"/>
</dbReference>
<sequence>MLRTSLLLSGFALALSACIPDKLNTEPEVRGVSLRGSMMEVHQPQDGDRLSVTSGRDVRIFLQSNATTGYLWYFTQDIDGGVFEFRGGDYISDPNPRGIVGVGGMQTFDFSAISPGKVVLAFRLSRGMDGPPAETRRITVLVTP</sequence>
<reference evidence="5" key="1">
    <citation type="journal article" date="2019" name="Int. J. Syst. Evol. Microbiol.">
        <title>The Global Catalogue of Microorganisms (GCM) 10K type strain sequencing project: providing services to taxonomists for standard genome sequencing and annotation.</title>
        <authorList>
            <consortium name="The Broad Institute Genomics Platform"/>
            <consortium name="The Broad Institute Genome Sequencing Center for Infectious Disease"/>
            <person name="Wu L."/>
            <person name="Ma J."/>
        </authorList>
    </citation>
    <scope>NUCLEOTIDE SEQUENCE [LARGE SCALE GENOMIC DNA]</scope>
    <source>
        <strain evidence="5">CGMCC-1.15741</strain>
    </source>
</reference>
<dbReference type="Proteomes" id="UP001596303">
    <property type="component" value="Unassembled WGS sequence"/>
</dbReference>
<keyword evidence="2" id="KW-0789">Thiol protease inhibitor</keyword>
<proteinExistence type="predicted"/>
<dbReference type="PROSITE" id="PS51257">
    <property type="entry name" value="PROKAR_LIPOPROTEIN"/>
    <property type="match status" value="1"/>
</dbReference>
<feature type="domain" description="Proteinase inhibitor I42 chagasin" evidence="3">
    <location>
        <begin position="52"/>
        <end position="140"/>
    </location>
</feature>
<evidence type="ECO:0000313" key="5">
    <source>
        <dbReference type="Proteomes" id="UP001596303"/>
    </source>
</evidence>
<dbReference type="InterPro" id="IPR036331">
    <property type="entry name" value="Chagasin-like_sf"/>
</dbReference>
<dbReference type="SUPFAM" id="SSF141066">
    <property type="entry name" value="ICP-like"/>
    <property type="match status" value="1"/>
</dbReference>
<protein>
    <submittedName>
        <fullName evidence="4">Protease inhibitor I42 family protein</fullName>
    </submittedName>
</protein>
<dbReference type="Pfam" id="PF09394">
    <property type="entry name" value="Inhibitor_I42"/>
    <property type="match status" value="1"/>
</dbReference>
<evidence type="ECO:0000256" key="1">
    <source>
        <dbReference type="ARBA" id="ARBA00022690"/>
    </source>
</evidence>
<organism evidence="4 5">
    <name type="scientific">Ponticaulis profundi</name>
    <dbReference type="NCBI Taxonomy" id="2665222"/>
    <lineage>
        <taxon>Bacteria</taxon>
        <taxon>Pseudomonadati</taxon>
        <taxon>Pseudomonadota</taxon>
        <taxon>Alphaproteobacteria</taxon>
        <taxon>Hyphomonadales</taxon>
        <taxon>Hyphomonadaceae</taxon>
        <taxon>Ponticaulis</taxon>
    </lineage>
</organism>
<gene>
    <name evidence="4" type="ORF">ACFQDM_10850</name>
</gene>
<dbReference type="InterPro" id="IPR018990">
    <property type="entry name" value="Prot_inh_I42_chagasin"/>
</dbReference>
<evidence type="ECO:0000259" key="3">
    <source>
        <dbReference type="Pfam" id="PF09394"/>
    </source>
</evidence>
<evidence type="ECO:0000313" key="4">
    <source>
        <dbReference type="EMBL" id="MFC6198584.1"/>
    </source>
</evidence>
<accession>A0ABW1SAJ8</accession>
<dbReference type="EMBL" id="JBHSSW010000012">
    <property type="protein sequence ID" value="MFC6198584.1"/>
    <property type="molecule type" value="Genomic_DNA"/>
</dbReference>
<comment type="caution">
    <text evidence="4">The sequence shown here is derived from an EMBL/GenBank/DDBJ whole genome shotgun (WGS) entry which is preliminary data.</text>
</comment>
<name>A0ABW1SAJ8_9PROT</name>
<dbReference type="GO" id="GO:0030414">
    <property type="term" value="F:peptidase inhibitor activity"/>
    <property type="evidence" value="ECO:0007669"/>
    <property type="project" value="UniProtKB-KW"/>
</dbReference>
<keyword evidence="5" id="KW-1185">Reference proteome</keyword>